<accession>A0ABV1I369</accession>
<comment type="catalytic activity">
    <reaction evidence="13">
        <text>Preferential cleavage: (Ac)2-L-Lys-D-Ala-|-D-Ala. Also transpeptidation of peptidyl-alanyl moieties that are N-acyl substituents of D-alanine.</text>
        <dbReference type="EC" id="3.4.16.4"/>
    </reaction>
</comment>
<evidence type="ECO:0000256" key="8">
    <source>
        <dbReference type="ARBA" id="ARBA00022679"/>
    </source>
</evidence>
<evidence type="ECO:0000313" key="20">
    <source>
        <dbReference type="EMBL" id="MEQ2579401.1"/>
    </source>
</evidence>
<comment type="caution">
    <text evidence="20">The sequence shown here is derived from an EMBL/GenBank/DDBJ whole genome shotgun (WGS) entry which is preliminary data.</text>
</comment>
<keyword evidence="6" id="KW-0645">Protease</keyword>
<comment type="subcellular location">
    <subcellularLocation>
        <location evidence="2">Cell membrane</location>
        <topology evidence="2">Single-pass type II membrane protein</topology>
    </subcellularLocation>
</comment>
<evidence type="ECO:0000256" key="10">
    <source>
        <dbReference type="ARBA" id="ARBA00022968"/>
    </source>
</evidence>
<keyword evidence="17" id="KW-0472">Membrane</keyword>
<evidence type="ECO:0000256" key="12">
    <source>
        <dbReference type="ARBA" id="ARBA00023268"/>
    </source>
</evidence>
<dbReference type="SUPFAM" id="SSF53955">
    <property type="entry name" value="Lysozyme-like"/>
    <property type="match status" value="1"/>
</dbReference>
<dbReference type="InterPro" id="IPR023346">
    <property type="entry name" value="Lysozyme-like_dom_sf"/>
</dbReference>
<proteinExistence type="predicted"/>
<feature type="region of interest" description="Disordered" evidence="16">
    <location>
        <begin position="1"/>
        <end position="31"/>
    </location>
</feature>
<dbReference type="PANTHER" id="PTHR32282">
    <property type="entry name" value="BINDING PROTEIN TRANSPEPTIDASE, PUTATIVE-RELATED"/>
    <property type="match status" value="1"/>
</dbReference>
<dbReference type="EMBL" id="JBBMFC010000020">
    <property type="protein sequence ID" value="MEQ2579401.1"/>
    <property type="molecule type" value="Genomic_DNA"/>
</dbReference>
<sequence length="658" mass="73616">MENEHLPDKQTKKRAHHKKSQHKKTTTKKHSRKNMNSFVFHLTQICVLCIVLGAIGLFFVAGYPQKVFSLYLEAQTVARESSASDFQTGQVGEVYDSDGNRIALLQNDKNIIYLTSDQIPELVKQAFVSIEDKRFYKHHGSDSFAIVRAVTSLLGKGRITQGGSTITQQLVRNIYLTHTIRWERKVEEIFIAHAMEREYSKDELLEFYINNIYFSNGCYGIEAASQKYFSRSVSDLDLSETAFLCAIPNNPSIYDPLTHADKTIERRNLILQNMLDDGIINEQQYTDAVNEKITLSPYSPSYTRTWAHTYIYECATRALMEVTGKDYDTCHDMLYNNGYKVYTSIDMEAQELLQTTVDTELEDYNTRNNNGSYALQASAVTIDNTTGLVTAIVGGRSQDDVSADYNRAYLSFRQPGSSIKPLIVYTPALERGYTASSTVVDSKEPDGPSNAGSYSGAISLRTAVEQSKNTVAYKMFRELTPEVGLQYLLNMNFSSIQDSDYVLSAALGGLSKGASCLEMTSAYATLENEGVFRQPTCVTLITDSKGNVVVRPETEEKQVYQSSAAHEMTNILEGVLTRGTAHGKALTNMPCAGKTGTTNDNIDGWFVGYTAYYTTGVWVGFDSPRSTHSLSGATYPLDIWYNYMTELHKDRSSRNLND</sequence>
<dbReference type="Pfam" id="PF00912">
    <property type="entry name" value="Transgly"/>
    <property type="match status" value="1"/>
</dbReference>
<evidence type="ECO:0000259" key="18">
    <source>
        <dbReference type="Pfam" id="PF00905"/>
    </source>
</evidence>
<keyword evidence="17" id="KW-1133">Transmembrane helix</keyword>
<evidence type="ECO:0000256" key="15">
    <source>
        <dbReference type="ARBA" id="ARBA00049902"/>
    </source>
</evidence>
<protein>
    <recommendedName>
        <fullName evidence="4">Penicillin-binding protein 1A</fullName>
        <ecNumber evidence="14">2.4.99.28</ecNumber>
        <ecNumber evidence="3">3.4.16.4</ecNumber>
    </recommendedName>
</protein>
<evidence type="ECO:0000256" key="14">
    <source>
        <dbReference type="ARBA" id="ARBA00044770"/>
    </source>
</evidence>
<dbReference type="NCBIfam" id="TIGR02074">
    <property type="entry name" value="PBP_1a_fam"/>
    <property type="match status" value="1"/>
</dbReference>
<evidence type="ECO:0000256" key="4">
    <source>
        <dbReference type="ARBA" id="ARBA00018638"/>
    </source>
</evidence>
<comment type="function">
    <text evidence="1">Cell wall formation. Synthesis of cross-linked peptidoglycan from the lipid intermediates. The enzyme has a penicillin-insensitive transglycosylase N-terminal domain (formation of linear glycan strands) and a penicillin-sensitive transpeptidase C-terminal domain (cross-linking of the peptide subunits).</text>
</comment>
<dbReference type="InterPro" id="IPR001460">
    <property type="entry name" value="PCN-bd_Tpept"/>
</dbReference>
<keyword evidence="11" id="KW-0046">Antibiotic resistance</keyword>
<keyword evidence="9" id="KW-0378">Hydrolase</keyword>
<evidence type="ECO:0000313" key="21">
    <source>
        <dbReference type="Proteomes" id="UP001470288"/>
    </source>
</evidence>
<evidence type="ECO:0000256" key="13">
    <source>
        <dbReference type="ARBA" id="ARBA00034000"/>
    </source>
</evidence>
<dbReference type="SUPFAM" id="SSF56601">
    <property type="entry name" value="beta-lactamase/transpeptidase-like"/>
    <property type="match status" value="1"/>
</dbReference>
<evidence type="ECO:0000256" key="5">
    <source>
        <dbReference type="ARBA" id="ARBA00022645"/>
    </source>
</evidence>
<dbReference type="Gene3D" id="3.40.710.10">
    <property type="entry name" value="DD-peptidase/beta-lactamase superfamily"/>
    <property type="match status" value="1"/>
</dbReference>
<feature type="compositionally biased region" description="Basic residues" evidence="16">
    <location>
        <begin position="11"/>
        <end position="31"/>
    </location>
</feature>
<feature type="transmembrane region" description="Helical" evidence="17">
    <location>
        <begin position="38"/>
        <end position="63"/>
    </location>
</feature>
<dbReference type="Proteomes" id="UP001470288">
    <property type="component" value="Unassembled WGS sequence"/>
</dbReference>
<dbReference type="Pfam" id="PF00905">
    <property type="entry name" value="Transpeptidase"/>
    <property type="match status" value="1"/>
</dbReference>
<evidence type="ECO:0000256" key="7">
    <source>
        <dbReference type="ARBA" id="ARBA00022676"/>
    </source>
</evidence>
<keyword evidence="17" id="KW-0812">Transmembrane</keyword>
<keyword evidence="12" id="KW-0511">Multifunctional enzyme</keyword>
<dbReference type="EC" id="3.4.16.4" evidence="3"/>
<evidence type="ECO:0000256" key="1">
    <source>
        <dbReference type="ARBA" id="ARBA00002624"/>
    </source>
</evidence>
<evidence type="ECO:0000256" key="3">
    <source>
        <dbReference type="ARBA" id="ARBA00012448"/>
    </source>
</evidence>
<organism evidence="20 21">
    <name type="scientific">Hominiventricola aquisgranensis</name>
    <dbReference type="NCBI Taxonomy" id="3133164"/>
    <lineage>
        <taxon>Bacteria</taxon>
        <taxon>Bacillati</taxon>
        <taxon>Bacillota</taxon>
        <taxon>Clostridia</taxon>
        <taxon>Lachnospirales</taxon>
        <taxon>Lachnospiraceae</taxon>
        <taxon>Hominiventricola</taxon>
    </lineage>
</organism>
<keyword evidence="8" id="KW-0808">Transferase</keyword>
<evidence type="ECO:0000256" key="11">
    <source>
        <dbReference type="ARBA" id="ARBA00023251"/>
    </source>
</evidence>
<feature type="compositionally biased region" description="Basic and acidic residues" evidence="16">
    <location>
        <begin position="1"/>
        <end position="10"/>
    </location>
</feature>
<dbReference type="InterPro" id="IPR036950">
    <property type="entry name" value="PBP_transglycosylase"/>
</dbReference>
<dbReference type="PANTHER" id="PTHR32282:SF33">
    <property type="entry name" value="PEPTIDOGLYCAN GLYCOSYLTRANSFERASE"/>
    <property type="match status" value="1"/>
</dbReference>
<comment type="catalytic activity">
    <reaction evidence="15">
        <text>[GlcNAc-(1-&gt;4)-Mur2Ac(oyl-L-Ala-gamma-D-Glu-L-Lys-D-Ala-D-Ala)](n)-di-trans,octa-cis-undecaprenyl diphosphate + beta-D-GlcNAc-(1-&gt;4)-Mur2Ac(oyl-L-Ala-gamma-D-Glu-L-Lys-D-Ala-D-Ala)-di-trans,octa-cis-undecaprenyl diphosphate = [GlcNAc-(1-&gt;4)-Mur2Ac(oyl-L-Ala-gamma-D-Glu-L-Lys-D-Ala-D-Ala)](n+1)-di-trans,octa-cis-undecaprenyl diphosphate + di-trans,octa-cis-undecaprenyl diphosphate + H(+)</text>
        <dbReference type="Rhea" id="RHEA:23708"/>
        <dbReference type="Rhea" id="RHEA-COMP:9602"/>
        <dbReference type="Rhea" id="RHEA-COMP:9603"/>
        <dbReference type="ChEBI" id="CHEBI:15378"/>
        <dbReference type="ChEBI" id="CHEBI:58405"/>
        <dbReference type="ChEBI" id="CHEBI:60033"/>
        <dbReference type="ChEBI" id="CHEBI:78435"/>
        <dbReference type="EC" id="2.4.99.28"/>
    </reaction>
</comment>
<evidence type="ECO:0000256" key="16">
    <source>
        <dbReference type="SAM" id="MobiDB-lite"/>
    </source>
</evidence>
<feature type="domain" description="Penicillin-binding protein transpeptidase" evidence="18">
    <location>
        <begin position="378"/>
        <end position="614"/>
    </location>
</feature>
<reference evidence="20 21" key="1">
    <citation type="submission" date="2024-03" db="EMBL/GenBank/DDBJ databases">
        <title>Human intestinal bacterial collection.</title>
        <authorList>
            <person name="Pauvert C."/>
            <person name="Hitch T.C.A."/>
            <person name="Clavel T."/>
        </authorList>
    </citation>
    <scope>NUCLEOTIDE SEQUENCE [LARGE SCALE GENOMIC DNA]</scope>
    <source>
        <strain evidence="20 21">CLA-AA-H78B</strain>
    </source>
</reference>
<dbReference type="Gene3D" id="1.10.3810.10">
    <property type="entry name" value="Biosynthetic peptidoglycan transglycosylase-like"/>
    <property type="match status" value="1"/>
</dbReference>
<evidence type="ECO:0000256" key="6">
    <source>
        <dbReference type="ARBA" id="ARBA00022670"/>
    </source>
</evidence>
<keyword evidence="5" id="KW-0121">Carboxypeptidase</keyword>
<feature type="domain" description="Glycosyl transferase family 51" evidence="19">
    <location>
        <begin position="100"/>
        <end position="274"/>
    </location>
</feature>
<name>A0ABV1I369_9FIRM</name>
<dbReference type="RefSeq" id="WP_349144694.1">
    <property type="nucleotide sequence ID" value="NZ_JBBMFC010000020.1"/>
</dbReference>
<evidence type="ECO:0000256" key="9">
    <source>
        <dbReference type="ARBA" id="ARBA00022801"/>
    </source>
</evidence>
<keyword evidence="7" id="KW-0328">Glycosyltransferase</keyword>
<dbReference type="InterPro" id="IPR012338">
    <property type="entry name" value="Beta-lactam/transpept-like"/>
</dbReference>
<dbReference type="InterPro" id="IPR050396">
    <property type="entry name" value="Glycosyltr_51/Transpeptidase"/>
</dbReference>
<keyword evidence="10" id="KW-0735">Signal-anchor</keyword>
<evidence type="ECO:0000256" key="2">
    <source>
        <dbReference type="ARBA" id="ARBA00004401"/>
    </source>
</evidence>
<dbReference type="InterPro" id="IPR001264">
    <property type="entry name" value="Glyco_trans_51"/>
</dbReference>
<evidence type="ECO:0000259" key="19">
    <source>
        <dbReference type="Pfam" id="PF00912"/>
    </source>
</evidence>
<dbReference type="EC" id="2.4.99.28" evidence="14"/>
<keyword evidence="21" id="KW-1185">Reference proteome</keyword>
<evidence type="ECO:0000256" key="17">
    <source>
        <dbReference type="SAM" id="Phobius"/>
    </source>
</evidence>
<gene>
    <name evidence="20" type="ORF">WMO62_11265</name>
</gene>